<proteinExistence type="predicted"/>
<feature type="compositionally biased region" description="Basic and acidic residues" evidence="1">
    <location>
        <begin position="1"/>
        <end position="14"/>
    </location>
</feature>
<feature type="region of interest" description="Disordered" evidence="1">
    <location>
        <begin position="1"/>
        <end position="32"/>
    </location>
</feature>
<protein>
    <submittedName>
        <fullName evidence="2">Uncharacterized protein</fullName>
    </submittedName>
</protein>
<dbReference type="GeneID" id="19110930"/>
<sequence length="67" mass="7540">MLMVSEGEKQDLSRQTDAVPSRPSDRSTRRRRCRHPSIFACLLPEAVPIPQYVIEAPVSTSHYCPAT</sequence>
<reference evidence="2 3" key="1">
    <citation type="journal article" date="2012" name="PLoS Pathog.">
        <title>Diverse lifestyles and strategies of plant pathogenesis encoded in the genomes of eighteen Dothideomycetes fungi.</title>
        <authorList>
            <person name="Ohm R.A."/>
            <person name="Feau N."/>
            <person name="Henrissat B."/>
            <person name="Schoch C.L."/>
            <person name="Horwitz B.A."/>
            <person name="Barry K.W."/>
            <person name="Condon B.J."/>
            <person name="Copeland A.C."/>
            <person name="Dhillon B."/>
            <person name="Glaser F."/>
            <person name="Hesse C.N."/>
            <person name="Kosti I."/>
            <person name="LaButti K."/>
            <person name="Lindquist E.A."/>
            <person name="Lucas S."/>
            <person name="Salamov A.A."/>
            <person name="Bradshaw R.E."/>
            <person name="Ciuffetti L."/>
            <person name="Hamelin R.C."/>
            <person name="Kema G.H.J."/>
            <person name="Lawrence C."/>
            <person name="Scott J.A."/>
            <person name="Spatafora J.W."/>
            <person name="Turgeon B.G."/>
            <person name="de Wit P.J.G.M."/>
            <person name="Zhong S."/>
            <person name="Goodwin S.B."/>
            <person name="Grigoriev I.V."/>
        </authorList>
    </citation>
    <scope>NUCLEOTIDE SEQUENCE [LARGE SCALE GENOMIC DNA]</scope>
    <source>
        <strain evidence="2 3">UAMH 10762</strain>
    </source>
</reference>
<dbReference type="EMBL" id="KB445550">
    <property type="protein sequence ID" value="EMD01032.1"/>
    <property type="molecule type" value="Genomic_DNA"/>
</dbReference>
<dbReference type="AlphaFoldDB" id="M2MVP8"/>
<evidence type="ECO:0000313" key="3">
    <source>
        <dbReference type="Proteomes" id="UP000011761"/>
    </source>
</evidence>
<keyword evidence="3" id="KW-1185">Reference proteome</keyword>
<organism evidence="2 3">
    <name type="scientific">Baudoinia panamericana (strain UAMH 10762)</name>
    <name type="common">Angels' share fungus</name>
    <name type="synonym">Baudoinia compniacensis (strain UAMH 10762)</name>
    <dbReference type="NCBI Taxonomy" id="717646"/>
    <lineage>
        <taxon>Eukaryota</taxon>
        <taxon>Fungi</taxon>
        <taxon>Dikarya</taxon>
        <taxon>Ascomycota</taxon>
        <taxon>Pezizomycotina</taxon>
        <taxon>Dothideomycetes</taxon>
        <taxon>Dothideomycetidae</taxon>
        <taxon>Mycosphaerellales</taxon>
        <taxon>Teratosphaeriaceae</taxon>
        <taxon>Baudoinia</taxon>
    </lineage>
</organism>
<evidence type="ECO:0000313" key="2">
    <source>
        <dbReference type="EMBL" id="EMD01032.1"/>
    </source>
</evidence>
<dbReference type="HOGENOM" id="CLU_2811927_0_0_1"/>
<dbReference type="RefSeq" id="XP_007672216.1">
    <property type="nucleotide sequence ID" value="XM_007674026.1"/>
</dbReference>
<evidence type="ECO:0000256" key="1">
    <source>
        <dbReference type="SAM" id="MobiDB-lite"/>
    </source>
</evidence>
<dbReference type="KEGG" id="bcom:BAUCODRAFT_29416"/>
<gene>
    <name evidence="2" type="ORF">BAUCODRAFT_29416</name>
</gene>
<dbReference type="Proteomes" id="UP000011761">
    <property type="component" value="Unassembled WGS sequence"/>
</dbReference>
<accession>M2MVP8</accession>
<name>M2MVP8_BAUPA</name>